<organism evidence="6 7">
    <name type="scientific">Bacteroides cellulosilyticus</name>
    <dbReference type="NCBI Taxonomy" id="246787"/>
    <lineage>
        <taxon>Bacteria</taxon>
        <taxon>Pseudomonadati</taxon>
        <taxon>Bacteroidota</taxon>
        <taxon>Bacteroidia</taxon>
        <taxon>Bacteroidales</taxon>
        <taxon>Bacteroidaceae</taxon>
        <taxon>Bacteroides</taxon>
    </lineage>
</organism>
<evidence type="ECO:0000313" key="6">
    <source>
        <dbReference type="EMBL" id="KAA5413690.1"/>
    </source>
</evidence>
<dbReference type="RefSeq" id="WP_149920457.1">
    <property type="nucleotide sequence ID" value="NZ_CP072251.1"/>
</dbReference>
<evidence type="ECO:0000313" key="7">
    <source>
        <dbReference type="Proteomes" id="UP000448877"/>
    </source>
</evidence>
<gene>
    <name evidence="6" type="ORF">F2Y81_22165</name>
</gene>
<name>A0A3D6AZ20_9BACE</name>
<reference evidence="6 7" key="1">
    <citation type="journal article" date="2019" name="Nat. Med.">
        <title>A library of human gut bacterial isolates paired with longitudinal multiomics data enables mechanistic microbiome research.</title>
        <authorList>
            <person name="Poyet M."/>
            <person name="Groussin M."/>
            <person name="Gibbons S.M."/>
            <person name="Avila-Pacheco J."/>
            <person name="Jiang X."/>
            <person name="Kearney S.M."/>
            <person name="Perrotta A.R."/>
            <person name="Berdy B."/>
            <person name="Zhao S."/>
            <person name="Lieberman T.D."/>
            <person name="Swanson P.K."/>
            <person name="Smith M."/>
            <person name="Roesemann S."/>
            <person name="Alexander J.E."/>
            <person name="Rich S.A."/>
            <person name="Livny J."/>
            <person name="Vlamakis H."/>
            <person name="Clish C."/>
            <person name="Bullock K."/>
            <person name="Deik A."/>
            <person name="Scott J."/>
            <person name="Pierce K.A."/>
            <person name="Xavier R.J."/>
            <person name="Alm E.J."/>
        </authorList>
    </citation>
    <scope>NUCLEOTIDE SEQUENCE [LARGE SCALE GENOMIC DNA]</scope>
    <source>
        <strain evidence="6 7">BIOML-A6</strain>
    </source>
</reference>
<dbReference type="Proteomes" id="UP000448877">
    <property type="component" value="Unassembled WGS sequence"/>
</dbReference>
<dbReference type="PANTHER" id="PTHR15407">
    <property type="entry name" value="FUKUTIN-RELATED"/>
    <property type="match status" value="1"/>
</dbReference>
<accession>A0A3D6AZ20</accession>
<keyword evidence="3" id="KW-1133">Transmembrane helix</keyword>
<evidence type="ECO:0000256" key="4">
    <source>
        <dbReference type="ARBA" id="ARBA00023136"/>
    </source>
</evidence>
<protein>
    <submittedName>
        <fullName evidence="6">LicD family protein</fullName>
    </submittedName>
</protein>
<sequence length="235" mass="27456">MNLIHRLAFRYSGNILAKALVRPIYRMFVACKLNQKKRVFRRNAKLLLEKLKEALDSNGILFWLEFGTLLGAYREHGFIKHDYDLDIGVFFQNTTMVYDVLTKAGFKLIREFKVGDDGVDGFEQTYEYAGVSIDVFFFHKDENGAYCNSFSPFEGENKNLSLLQVKKISVPYKGLSQILFEGMILNVPDETDKYLQAHYGVNFMIPNEHFDYRKEATNIVWYTREERIANSIFFE</sequence>
<dbReference type="GO" id="GO:0016020">
    <property type="term" value="C:membrane"/>
    <property type="evidence" value="ECO:0007669"/>
    <property type="project" value="UniProtKB-SubCell"/>
</dbReference>
<keyword evidence="2" id="KW-0812">Transmembrane</keyword>
<dbReference type="InterPro" id="IPR007074">
    <property type="entry name" value="LicD/FKTN/FKRP_NTP_transf"/>
</dbReference>
<dbReference type="Pfam" id="PF04991">
    <property type="entry name" value="LicD"/>
    <property type="match status" value="1"/>
</dbReference>
<comment type="subcellular location">
    <subcellularLocation>
        <location evidence="1">Membrane</location>
        <topology evidence="1">Single-pass membrane protein</topology>
    </subcellularLocation>
</comment>
<dbReference type="EMBL" id="VVYV01000048">
    <property type="protein sequence ID" value="KAA5413690.1"/>
    <property type="molecule type" value="Genomic_DNA"/>
</dbReference>
<dbReference type="GeneID" id="66310278"/>
<dbReference type="GO" id="GO:0009100">
    <property type="term" value="P:glycoprotein metabolic process"/>
    <property type="evidence" value="ECO:0007669"/>
    <property type="project" value="UniProtKB-ARBA"/>
</dbReference>
<evidence type="ECO:0000256" key="1">
    <source>
        <dbReference type="ARBA" id="ARBA00004167"/>
    </source>
</evidence>
<evidence type="ECO:0000256" key="2">
    <source>
        <dbReference type="ARBA" id="ARBA00022692"/>
    </source>
</evidence>
<evidence type="ECO:0000256" key="3">
    <source>
        <dbReference type="ARBA" id="ARBA00022989"/>
    </source>
</evidence>
<comment type="caution">
    <text evidence="6">The sequence shown here is derived from an EMBL/GenBank/DDBJ whole genome shotgun (WGS) entry which is preliminary data.</text>
</comment>
<proteinExistence type="predicted"/>
<dbReference type="InterPro" id="IPR009644">
    <property type="entry name" value="FKTN/MNN4/W02B3.4-1"/>
</dbReference>
<feature type="domain" description="LicD/FKTN/FKRP nucleotidyltransferase" evidence="5">
    <location>
        <begin position="57"/>
        <end position="93"/>
    </location>
</feature>
<dbReference type="PANTHER" id="PTHR15407:SF28">
    <property type="entry name" value="RIBITOL-5-PHOSPHATE TRANSFERASE FKTN"/>
    <property type="match status" value="1"/>
</dbReference>
<keyword evidence="4" id="KW-0472">Membrane</keyword>
<evidence type="ECO:0000259" key="5">
    <source>
        <dbReference type="Pfam" id="PF04991"/>
    </source>
</evidence>
<dbReference type="AlphaFoldDB" id="A0A3D6AZ20"/>